<evidence type="ECO:0000259" key="5">
    <source>
        <dbReference type="PROSITE" id="PS50970"/>
    </source>
</evidence>
<keyword evidence="7" id="KW-1185">Reference proteome</keyword>
<dbReference type="PANTHER" id="PTHR11103">
    <property type="entry name" value="SLR1189 PROTEIN"/>
    <property type="match status" value="1"/>
</dbReference>
<feature type="binding site" evidence="3 4">
    <location>
        <position position="206"/>
    </location>
    <ligand>
        <name>Zn(2+)</name>
        <dbReference type="ChEBI" id="CHEBI:29105"/>
    </ligand>
</feature>
<gene>
    <name evidence="6" type="ORF">E5163_04870</name>
</gene>
<sequence>MAAPSSVTLLDGGMGQELTARWDRPATPLWSADILAERPDLVEAVHDDFIAAGADVVTLASYPVTPARLAEAGREGEFEALQAAALEAGRRACARASRDVRLAGCLPPLSGSYRPQERPGEAAALDQYARIVDIQAREADLFLCETLACVEEARWATRAARASARPVWTALTVDDADGTRLRSGEPVIEAARAAREEGAAAVLINCSTPEAASAGLDVLLSLDLDAGAYANGFTSIDPLLETGTVDALDAREDLGPKAYGDFAERWIASGAAIVGGCCEVGPAHIAEIARRLGRRA</sequence>
<feature type="binding site" evidence="3 4">
    <location>
        <position position="277"/>
    </location>
    <ligand>
        <name>Zn(2+)</name>
        <dbReference type="ChEBI" id="CHEBI:29105"/>
    </ligand>
</feature>
<accession>A0A4S2H4C0</accession>
<keyword evidence="2 4" id="KW-0808">Transferase</keyword>
<dbReference type="Gene3D" id="3.20.20.330">
    <property type="entry name" value="Homocysteine-binding-like domain"/>
    <property type="match status" value="1"/>
</dbReference>
<evidence type="ECO:0000313" key="6">
    <source>
        <dbReference type="EMBL" id="TGY90454.1"/>
    </source>
</evidence>
<evidence type="ECO:0000256" key="2">
    <source>
        <dbReference type="ARBA" id="ARBA00022679"/>
    </source>
</evidence>
<dbReference type="OrthoDB" id="9803687at2"/>
<dbReference type="InterPro" id="IPR003726">
    <property type="entry name" value="HCY_dom"/>
</dbReference>
<dbReference type="Pfam" id="PF02574">
    <property type="entry name" value="S-methyl_trans"/>
    <property type="match status" value="1"/>
</dbReference>
<evidence type="ECO:0000256" key="1">
    <source>
        <dbReference type="ARBA" id="ARBA00022603"/>
    </source>
</evidence>
<keyword evidence="1 4" id="KW-0489">Methyltransferase</keyword>
<reference evidence="6 7" key="1">
    <citation type="journal article" date="2017" name="Int. J. Syst. Evol. Microbiol.">
        <title>Marinicauda algicola sp. nov., isolated from a marine red alga Rhodosorus marinus.</title>
        <authorList>
            <person name="Jeong S.E."/>
            <person name="Jeon S.H."/>
            <person name="Chun B.H."/>
            <person name="Kim D.W."/>
            <person name="Jeon C.O."/>
        </authorList>
    </citation>
    <scope>NUCLEOTIDE SEQUENCE [LARGE SCALE GENOMIC DNA]</scope>
    <source>
        <strain evidence="6 7">JCM 31718</strain>
    </source>
</reference>
<proteinExistence type="predicted"/>
<evidence type="ECO:0000256" key="3">
    <source>
        <dbReference type="PIRSR" id="PIRSR037505-2"/>
    </source>
</evidence>
<feature type="domain" description="Hcy-binding" evidence="5">
    <location>
        <begin position="1"/>
        <end position="292"/>
    </location>
</feature>
<organism evidence="6 7">
    <name type="scientific">Marinicauda algicola</name>
    <dbReference type="NCBI Taxonomy" id="2029849"/>
    <lineage>
        <taxon>Bacteria</taxon>
        <taxon>Pseudomonadati</taxon>
        <taxon>Pseudomonadota</taxon>
        <taxon>Alphaproteobacteria</taxon>
        <taxon>Maricaulales</taxon>
        <taxon>Maricaulaceae</taxon>
        <taxon>Marinicauda</taxon>
    </lineage>
</organism>
<dbReference type="GO" id="GO:0008168">
    <property type="term" value="F:methyltransferase activity"/>
    <property type="evidence" value="ECO:0007669"/>
    <property type="project" value="UniProtKB-UniRule"/>
</dbReference>
<dbReference type="EMBL" id="SRXW01000001">
    <property type="protein sequence ID" value="TGY90454.1"/>
    <property type="molecule type" value="Genomic_DNA"/>
</dbReference>
<dbReference type="Proteomes" id="UP000308054">
    <property type="component" value="Unassembled WGS sequence"/>
</dbReference>
<dbReference type="PIRSF" id="PIRSF037505">
    <property type="entry name" value="Betaine_HMT"/>
    <property type="match status" value="1"/>
</dbReference>
<comment type="caution">
    <text evidence="6">The sequence shown here is derived from an EMBL/GenBank/DDBJ whole genome shotgun (WGS) entry which is preliminary data.</text>
</comment>
<comment type="cofactor">
    <cofactor evidence="3">
        <name>Zn(2+)</name>
        <dbReference type="ChEBI" id="CHEBI:29105"/>
    </cofactor>
    <text evidence="3">Binds 1 zinc ion per subunit.</text>
</comment>
<dbReference type="GO" id="GO:0009086">
    <property type="term" value="P:methionine biosynthetic process"/>
    <property type="evidence" value="ECO:0007669"/>
    <property type="project" value="InterPro"/>
</dbReference>
<dbReference type="PROSITE" id="PS50970">
    <property type="entry name" value="HCY"/>
    <property type="match status" value="1"/>
</dbReference>
<keyword evidence="3 4" id="KW-0862">Zinc</keyword>
<evidence type="ECO:0000256" key="4">
    <source>
        <dbReference type="PROSITE-ProRule" id="PRU00333"/>
    </source>
</evidence>
<dbReference type="InterPro" id="IPR017226">
    <property type="entry name" value="BHMT-like"/>
</dbReference>
<dbReference type="GO" id="GO:0032259">
    <property type="term" value="P:methylation"/>
    <property type="evidence" value="ECO:0007669"/>
    <property type="project" value="UniProtKB-KW"/>
</dbReference>
<dbReference type="GO" id="GO:0008270">
    <property type="term" value="F:zinc ion binding"/>
    <property type="evidence" value="ECO:0007669"/>
    <property type="project" value="InterPro"/>
</dbReference>
<protein>
    <submittedName>
        <fullName evidence="6">Homocysteine S-methyltransferase</fullName>
    </submittedName>
</protein>
<evidence type="ECO:0000313" key="7">
    <source>
        <dbReference type="Proteomes" id="UP000308054"/>
    </source>
</evidence>
<dbReference type="AlphaFoldDB" id="A0A4S2H4C0"/>
<name>A0A4S2H4C0_9PROT</name>
<keyword evidence="3 4" id="KW-0479">Metal-binding</keyword>
<feature type="binding site" evidence="3 4">
    <location>
        <position position="278"/>
    </location>
    <ligand>
        <name>Zn(2+)</name>
        <dbReference type="ChEBI" id="CHEBI:29105"/>
    </ligand>
</feature>
<dbReference type="SUPFAM" id="SSF82282">
    <property type="entry name" value="Homocysteine S-methyltransferase"/>
    <property type="match status" value="1"/>
</dbReference>
<dbReference type="RefSeq" id="WP_135994953.1">
    <property type="nucleotide sequence ID" value="NZ_CP071057.1"/>
</dbReference>
<dbReference type="InterPro" id="IPR036589">
    <property type="entry name" value="HCY_dom_sf"/>
</dbReference>
<dbReference type="PANTHER" id="PTHR11103:SF18">
    <property type="entry name" value="SLR1189 PROTEIN"/>
    <property type="match status" value="1"/>
</dbReference>